<evidence type="ECO:0000256" key="2">
    <source>
        <dbReference type="ARBA" id="ARBA00023015"/>
    </source>
</evidence>
<dbReference type="RefSeq" id="WP_261520624.1">
    <property type="nucleotide sequence ID" value="NZ_JAODNW010000013.1"/>
</dbReference>
<name>A0ABV6D5L8_9HYPH</name>
<evidence type="ECO:0000256" key="4">
    <source>
        <dbReference type="ARBA" id="ARBA00023163"/>
    </source>
</evidence>
<dbReference type="InterPro" id="IPR005119">
    <property type="entry name" value="LysR_subst-bd"/>
</dbReference>
<feature type="domain" description="HTH lysR-type" evidence="5">
    <location>
        <begin position="98"/>
        <end position="155"/>
    </location>
</feature>
<accession>A0ABV6D5L8</accession>
<comment type="similarity">
    <text evidence="1">Belongs to the LysR transcriptional regulatory family.</text>
</comment>
<evidence type="ECO:0000256" key="1">
    <source>
        <dbReference type="ARBA" id="ARBA00009437"/>
    </source>
</evidence>
<dbReference type="InterPro" id="IPR036388">
    <property type="entry name" value="WH-like_DNA-bd_sf"/>
</dbReference>
<evidence type="ECO:0000313" key="6">
    <source>
        <dbReference type="EMBL" id="MFC0207936.1"/>
    </source>
</evidence>
<keyword evidence="7" id="KW-1185">Reference proteome</keyword>
<dbReference type="EMBL" id="JBHLXD010000007">
    <property type="protein sequence ID" value="MFC0207936.1"/>
    <property type="molecule type" value="Genomic_DNA"/>
</dbReference>
<dbReference type="Pfam" id="PF03466">
    <property type="entry name" value="LysR_substrate"/>
    <property type="match status" value="1"/>
</dbReference>
<dbReference type="PANTHER" id="PTHR30126">
    <property type="entry name" value="HTH-TYPE TRANSCRIPTIONAL REGULATOR"/>
    <property type="match status" value="1"/>
</dbReference>
<evidence type="ECO:0000256" key="3">
    <source>
        <dbReference type="ARBA" id="ARBA00023125"/>
    </source>
</evidence>
<reference evidence="6 7" key="1">
    <citation type="submission" date="2024-09" db="EMBL/GenBank/DDBJ databases">
        <authorList>
            <person name="Sun Q."/>
            <person name="Mori K."/>
        </authorList>
    </citation>
    <scope>NUCLEOTIDE SEQUENCE [LARGE SCALE GENOMIC DNA]</scope>
    <source>
        <strain evidence="6 7">CCM 8543</strain>
    </source>
</reference>
<gene>
    <name evidence="6" type="ORF">ACFFJ2_05920</name>
</gene>
<keyword evidence="4" id="KW-0804">Transcription</keyword>
<dbReference type="InterPro" id="IPR000847">
    <property type="entry name" value="LysR_HTH_N"/>
</dbReference>
<keyword evidence="2" id="KW-0805">Transcription regulation</keyword>
<dbReference type="SUPFAM" id="SSF46785">
    <property type="entry name" value="Winged helix' DNA-binding domain"/>
    <property type="match status" value="2"/>
</dbReference>
<keyword evidence="3" id="KW-0238">DNA-binding</keyword>
<dbReference type="Gene3D" id="1.10.10.10">
    <property type="entry name" value="Winged helix-like DNA-binding domain superfamily/Winged helix DNA-binding domain"/>
    <property type="match status" value="2"/>
</dbReference>
<dbReference type="SUPFAM" id="SSF53850">
    <property type="entry name" value="Periplasmic binding protein-like II"/>
    <property type="match status" value="1"/>
</dbReference>
<dbReference type="Proteomes" id="UP001589755">
    <property type="component" value="Unassembled WGS sequence"/>
</dbReference>
<protein>
    <submittedName>
        <fullName evidence="6">LysR family transcriptional regulator</fullName>
    </submittedName>
</protein>
<dbReference type="InterPro" id="IPR036390">
    <property type="entry name" value="WH_DNA-bd_sf"/>
</dbReference>
<comment type="caution">
    <text evidence="6">The sequence shown here is derived from an EMBL/GenBank/DDBJ whole genome shotgun (WGS) entry which is preliminary data.</text>
</comment>
<dbReference type="Pfam" id="PF00126">
    <property type="entry name" value="HTH_1"/>
    <property type="match status" value="2"/>
</dbReference>
<organism evidence="6 7">
    <name type="scientific">Chelativorans intermedius</name>
    <dbReference type="NCBI Taxonomy" id="515947"/>
    <lineage>
        <taxon>Bacteria</taxon>
        <taxon>Pseudomonadati</taxon>
        <taxon>Pseudomonadota</taxon>
        <taxon>Alphaproteobacteria</taxon>
        <taxon>Hyphomicrobiales</taxon>
        <taxon>Phyllobacteriaceae</taxon>
        <taxon>Chelativorans</taxon>
    </lineage>
</organism>
<proteinExistence type="inferred from homology"/>
<dbReference type="PANTHER" id="PTHR30126:SF98">
    <property type="entry name" value="HTH-TYPE TRANSCRIPTIONAL ACTIVATOR BAUR"/>
    <property type="match status" value="1"/>
</dbReference>
<evidence type="ECO:0000259" key="5">
    <source>
        <dbReference type="PROSITE" id="PS50931"/>
    </source>
</evidence>
<feature type="domain" description="HTH lysR-type" evidence="5">
    <location>
        <begin position="4"/>
        <end position="61"/>
    </location>
</feature>
<dbReference type="Gene3D" id="3.40.190.10">
    <property type="entry name" value="Periplasmic binding protein-like II"/>
    <property type="match status" value="2"/>
</dbReference>
<sequence length="413" mass="44394">MSYPNLRHIRLFCACVQLGSMSRAAEQIGVTQPAASQGLARMEAIFGAPLIDTRSGTARATPEGRIVHARAQRALELIRTGVARLRGPGGGQAAETRLTLPHLRALAAFAEGGSFSAAARILRQSEPAVHRTARDAEATLRTPLFEGSGRAIRLSSAGLSAARWSRLALNELDNAAAEIRELRGRFEGHVALGTLPLARTGIVPRAITAVGARHALASFSIAEGRYEALLRDLEMGRIDILVGALRPHLASSTLEQEELFTYRLSVVARAGHPLAGRRNLDVSDLAEYPWVMAREGTPSRAVFTALASRFPPGKPALRSVETGSLGVARGILMESDHLALFSPLQIDYEMQAGFLSPLDFEVDDPGLAIGITTRKRWLPTALQREFIDTLRTVARAAAHPQTPQGPANTTPDL</sequence>
<dbReference type="PROSITE" id="PS50931">
    <property type="entry name" value="HTH_LYSR"/>
    <property type="match status" value="2"/>
</dbReference>
<evidence type="ECO:0000313" key="7">
    <source>
        <dbReference type="Proteomes" id="UP001589755"/>
    </source>
</evidence>